<dbReference type="RefSeq" id="WP_377254476.1">
    <property type="nucleotide sequence ID" value="NZ_JBHMAA010000001.1"/>
</dbReference>
<dbReference type="EMBL" id="JBHMAA010000001">
    <property type="protein sequence ID" value="MFB9947307.1"/>
    <property type="molecule type" value="Genomic_DNA"/>
</dbReference>
<name>A0ABV6A9V1_9HYPH</name>
<gene>
    <name evidence="1" type="ORF">ACFFP0_00530</name>
</gene>
<reference evidence="1 2" key="1">
    <citation type="submission" date="2024-09" db="EMBL/GenBank/DDBJ databases">
        <authorList>
            <person name="Sun Q."/>
            <person name="Mori K."/>
        </authorList>
    </citation>
    <scope>NUCLEOTIDE SEQUENCE [LARGE SCALE GENOMIC DNA]</scope>
    <source>
        <strain evidence="1 2">TBRC 4938</strain>
    </source>
</reference>
<dbReference type="Proteomes" id="UP001589692">
    <property type="component" value="Unassembled WGS sequence"/>
</dbReference>
<keyword evidence="2" id="KW-1185">Reference proteome</keyword>
<evidence type="ECO:0000313" key="1">
    <source>
        <dbReference type="EMBL" id="MFB9947307.1"/>
    </source>
</evidence>
<organism evidence="1 2">
    <name type="scientific">Rhizobium puerariae</name>
    <dbReference type="NCBI Taxonomy" id="1585791"/>
    <lineage>
        <taxon>Bacteria</taxon>
        <taxon>Pseudomonadati</taxon>
        <taxon>Pseudomonadota</taxon>
        <taxon>Alphaproteobacteria</taxon>
        <taxon>Hyphomicrobiales</taxon>
        <taxon>Rhizobiaceae</taxon>
        <taxon>Rhizobium/Agrobacterium group</taxon>
        <taxon>Rhizobium</taxon>
    </lineage>
</organism>
<comment type="caution">
    <text evidence="1">The sequence shown here is derived from an EMBL/GenBank/DDBJ whole genome shotgun (WGS) entry which is preliminary data.</text>
</comment>
<protein>
    <submittedName>
        <fullName evidence="1">Uncharacterized protein</fullName>
    </submittedName>
</protein>
<sequence>MLYIFRNHNGVQIAWNARASRHDFESRTRQIDTRLSRLGFIRTSSPG</sequence>
<accession>A0ABV6A9V1</accession>
<evidence type="ECO:0000313" key="2">
    <source>
        <dbReference type="Proteomes" id="UP001589692"/>
    </source>
</evidence>
<proteinExistence type="predicted"/>